<keyword evidence="2" id="KW-1185">Reference proteome</keyword>
<organism evidence="1 2">
    <name type="scientific">Ixodes persulcatus</name>
    <name type="common">Taiga tick</name>
    <dbReference type="NCBI Taxonomy" id="34615"/>
    <lineage>
        <taxon>Eukaryota</taxon>
        <taxon>Metazoa</taxon>
        <taxon>Ecdysozoa</taxon>
        <taxon>Arthropoda</taxon>
        <taxon>Chelicerata</taxon>
        <taxon>Arachnida</taxon>
        <taxon>Acari</taxon>
        <taxon>Parasitiformes</taxon>
        <taxon>Ixodida</taxon>
        <taxon>Ixodoidea</taxon>
        <taxon>Ixodidae</taxon>
        <taxon>Ixodinae</taxon>
        <taxon>Ixodes</taxon>
    </lineage>
</organism>
<comment type="caution">
    <text evidence="1">The sequence shown here is derived from an EMBL/GenBank/DDBJ whole genome shotgun (WGS) entry which is preliminary data.</text>
</comment>
<feature type="non-terminal residue" evidence="1">
    <location>
        <position position="183"/>
    </location>
</feature>
<proteinExistence type="predicted"/>
<dbReference type="Proteomes" id="UP000805193">
    <property type="component" value="Unassembled WGS sequence"/>
</dbReference>
<sequence length="183" mass="19990">MSMEVMKTVEQVGFRIARIVTDNHQTKAALLRKLSKDGALAHEVAHSLREGDPLFLSFDPNLSIKSLRSNFLEWEMIDGEQLIQGGPYLKKLFQLQSQLLVKPVGILQAAKTGNAPTSSESKVPVRPAIQLDETVCFPAAIQSAARELSSELGFMKMGCIGQTDLELAPIAFLAGYLTCASEE</sequence>
<evidence type="ECO:0000313" key="2">
    <source>
        <dbReference type="Proteomes" id="UP000805193"/>
    </source>
</evidence>
<gene>
    <name evidence="1" type="ORF">HPB47_007038</name>
</gene>
<dbReference type="EMBL" id="JABSTQ010011030">
    <property type="protein sequence ID" value="KAG0415792.1"/>
    <property type="molecule type" value="Genomic_DNA"/>
</dbReference>
<protein>
    <submittedName>
        <fullName evidence="1">Uncharacterized protein</fullName>
    </submittedName>
</protein>
<accession>A0AC60P8I1</accession>
<reference evidence="1 2" key="1">
    <citation type="journal article" date="2020" name="Cell">
        <title>Large-Scale Comparative Analyses of Tick Genomes Elucidate Their Genetic Diversity and Vector Capacities.</title>
        <authorList>
            <consortium name="Tick Genome and Microbiome Consortium (TIGMIC)"/>
            <person name="Jia N."/>
            <person name="Wang J."/>
            <person name="Shi W."/>
            <person name="Du L."/>
            <person name="Sun Y."/>
            <person name="Zhan W."/>
            <person name="Jiang J.F."/>
            <person name="Wang Q."/>
            <person name="Zhang B."/>
            <person name="Ji P."/>
            <person name="Bell-Sakyi L."/>
            <person name="Cui X.M."/>
            <person name="Yuan T.T."/>
            <person name="Jiang B.G."/>
            <person name="Yang W.F."/>
            <person name="Lam T.T."/>
            <person name="Chang Q.C."/>
            <person name="Ding S.J."/>
            <person name="Wang X.J."/>
            <person name="Zhu J.G."/>
            <person name="Ruan X.D."/>
            <person name="Zhao L."/>
            <person name="Wei J.T."/>
            <person name="Ye R.Z."/>
            <person name="Que T.C."/>
            <person name="Du C.H."/>
            <person name="Zhou Y.H."/>
            <person name="Cheng J.X."/>
            <person name="Dai P.F."/>
            <person name="Guo W.B."/>
            <person name="Han X.H."/>
            <person name="Huang E.J."/>
            <person name="Li L.F."/>
            <person name="Wei W."/>
            <person name="Gao Y.C."/>
            <person name="Liu J.Z."/>
            <person name="Shao H.Z."/>
            <person name="Wang X."/>
            <person name="Wang C.C."/>
            <person name="Yang T.C."/>
            <person name="Huo Q.B."/>
            <person name="Li W."/>
            <person name="Chen H.Y."/>
            <person name="Chen S.E."/>
            <person name="Zhou L.G."/>
            <person name="Ni X.B."/>
            <person name="Tian J.H."/>
            <person name="Sheng Y."/>
            <person name="Liu T."/>
            <person name="Pan Y.S."/>
            <person name="Xia L.Y."/>
            <person name="Li J."/>
            <person name="Zhao F."/>
            <person name="Cao W.C."/>
        </authorList>
    </citation>
    <scope>NUCLEOTIDE SEQUENCE [LARGE SCALE GENOMIC DNA]</scope>
    <source>
        <strain evidence="1">Iper-2018</strain>
    </source>
</reference>
<name>A0AC60P8I1_IXOPE</name>
<evidence type="ECO:0000313" key="1">
    <source>
        <dbReference type="EMBL" id="KAG0415792.1"/>
    </source>
</evidence>